<dbReference type="RefSeq" id="XP_002286455.1">
    <property type="nucleotide sequence ID" value="XM_002286419.1"/>
</dbReference>
<evidence type="ECO:0000313" key="10">
    <source>
        <dbReference type="EMBL" id="EED96096.1"/>
    </source>
</evidence>
<dbReference type="Gene3D" id="3.60.15.10">
    <property type="entry name" value="Ribonuclease Z/Hydroxyacylglutathione hydrolase-like"/>
    <property type="match status" value="1"/>
</dbReference>
<evidence type="ECO:0000256" key="6">
    <source>
        <dbReference type="ARBA" id="ARBA00022759"/>
    </source>
</evidence>
<reference evidence="10 11" key="1">
    <citation type="journal article" date="2004" name="Science">
        <title>The genome of the diatom Thalassiosira pseudonana: ecology, evolution, and metabolism.</title>
        <authorList>
            <person name="Armbrust E.V."/>
            <person name="Berges J.A."/>
            <person name="Bowler C."/>
            <person name="Green B.R."/>
            <person name="Martinez D."/>
            <person name="Putnam N.H."/>
            <person name="Zhou S."/>
            <person name="Allen A.E."/>
            <person name="Apt K.E."/>
            <person name="Bechner M."/>
            <person name="Brzezinski M.A."/>
            <person name="Chaal B.K."/>
            <person name="Chiovitti A."/>
            <person name="Davis A.K."/>
            <person name="Demarest M.S."/>
            <person name="Detter J.C."/>
            <person name="Glavina T."/>
            <person name="Goodstein D."/>
            <person name="Hadi M.Z."/>
            <person name="Hellsten U."/>
            <person name="Hildebrand M."/>
            <person name="Jenkins B.D."/>
            <person name="Jurka J."/>
            <person name="Kapitonov V.V."/>
            <person name="Kroger N."/>
            <person name="Lau W.W."/>
            <person name="Lane T.W."/>
            <person name="Larimer F.W."/>
            <person name="Lippmeier J.C."/>
            <person name="Lucas S."/>
            <person name="Medina M."/>
            <person name="Montsant A."/>
            <person name="Obornik M."/>
            <person name="Parker M.S."/>
            <person name="Palenik B."/>
            <person name="Pazour G.J."/>
            <person name="Richardson P.M."/>
            <person name="Rynearson T.A."/>
            <person name="Saito M.A."/>
            <person name="Schwartz D.C."/>
            <person name="Thamatrakoln K."/>
            <person name="Valentin K."/>
            <person name="Vardi A."/>
            <person name="Wilkerson F.P."/>
            <person name="Rokhsar D.S."/>
        </authorList>
    </citation>
    <scope>NUCLEOTIDE SEQUENCE [LARGE SCALE GENOMIC DNA]</scope>
    <source>
        <strain evidence="10 11">CCMP1335</strain>
    </source>
</reference>
<sequence length="318" mass="34445">ISFIGTASGAPTMHRNGSCTALRLGGQTYLFDVSEGTMRQLLYSRIAPSSISKIFISHLHGDHLYGIVPIILETQYGLGSEVEDKTLEIYGPPGLYNYISMTLALSCAKVNYMNVVVYELIDTPTPISAELVQNLSALPGGFHRLPNDVNLGSGRRLHIKAAELDHLAGVQTFGYTVEEQTPPGNIDVEKTKALGVEPSGNKKYSLLKNGIAVQTDDGNGMVYPEQVLTATFRPRKFAFLADHRLVPRPMAYLCTGADVLVHEATLSIKDGIDKVKIRGHNNAYNAGQAGKEFGCKVVALNHFGSTSMGKEYVDAMVA</sequence>
<keyword evidence="8" id="KW-0862">Zinc</keyword>
<dbReference type="GO" id="GO:0005634">
    <property type="term" value="C:nucleus"/>
    <property type="evidence" value="ECO:0000318"/>
    <property type="project" value="GO_Central"/>
</dbReference>
<feature type="domain" description="Metallo-beta-lactamase" evidence="9">
    <location>
        <begin position="16"/>
        <end position="94"/>
    </location>
</feature>
<dbReference type="HOGENOM" id="CLU_031317_2_2_1"/>
<dbReference type="eggNOG" id="KOG2121">
    <property type="taxonomic scope" value="Eukaryota"/>
</dbReference>
<dbReference type="InterPro" id="IPR036866">
    <property type="entry name" value="RibonucZ/Hydroxyglut_hydro"/>
</dbReference>
<evidence type="ECO:0000256" key="3">
    <source>
        <dbReference type="ARBA" id="ARBA00022694"/>
    </source>
</evidence>
<dbReference type="PANTHER" id="PTHR46018:SF2">
    <property type="entry name" value="ZINC PHOSPHODIESTERASE ELAC PROTEIN 1"/>
    <property type="match status" value="1"/>
</dbReference>
<dbReference type="KEGG" id="tps:THAPSDRAFT_261145"/>
<keyword evidence="6" id="KW-0255">Endonuclease</keyword>
<dbReference type="GO" id="GO:0042781">
    <property type="term" value="F:3'-tRNA processing endoribonuclease activity"/>
    <property type="evidence" value="ECO:0000318"/>
    <property type="project" value="GO_Central"/>
</dbReference>
<dbReference type="GO" id="GO:0046872">
    <property type="term" value="F:metal ion binding"/>
    <property type="evidence" value="ECO:0007669"/>
    <property type="project" value="UniProtKB-KW"/>
</dbReference>
<dbReference type="STRING" id="35128.B8BSA9"/>
<evidence type="ECO:0000313" key="11">
    <source>
        <dbReference type="Proteomes" id="UP000001449"/>
    </source>
</evidence>
<keyword evidence="7" id="KW-0378">Hydrolase</keyword>
<evidence type="ECO:0000256" key="4">
    <source>
        <dbReference type="ARBA" id="ARBA00022722"/>
    </source>
</evidence>
<dbReference type="EMBL" id="CM000638">
    <property type="protein sequence ID" value="EED96096.1"/>
    <property type="molecule type" value="Genomic_DNA"/>
</dbReference>
<keyword evidence="11" id="KW-1185">Reference proteome</keyword>
<dbReference type="AlphaFoldDB" id="B8BSA9"/>
<feature type="non-terminal residue" evidence="10">
    <location>
        <position position="1"/>
    </location>
</feature>
<evidence type="ECO:0000256" key="1">
    <source>
        <dbReference type="ARBA" id="ARBA00001947"/>
    </source>
</evidence>
<accession>B8BSA9</accession>
<evidence type="ECO:0000256" key="8">
    <source>
        <dbReference type="ARBA" id="ARBA00022833"/>
    </source>
</evidence>
<dbReference type="InterPro" id="IPR001279">
    <property type="entry name" value="Metallo-B-lactamas"/>
</dbReference>
<keyword evidence="5" id="KW-0479">Metal-binding</keyword>
<reference evidence="10 11" key="2">
    <citation type="journal article" date="2008" name="Nature">
        <title>The Phaeodactylum genome reveals the evolutionary history of diatom genomes.</title>
        <authorList>
            <person name="Bowler C."/>
            <person name="Allen A.E."/>
            <person name="Badger J.H."/>
            <person name="Grimwood J."/>
            <person name="Jabbari K."/>
            <person name="Kuo A."/>
            <person name="Maheswari U."/>
            <person name="Martens C."/>
            <person name="Maumus F."/>
            <person name="Otillar R.P."/>
            <person name="Rayko E."/>
            <person name="Salamov A."/>
            <person name="Vandepoele K."/>
            <person name="Beszteri B."/>
            <person name="Gruber A."/>
            <person name="Heijde M."/>
            <person name="Katinka M."/>
            <person name="Mock T."/>
            <person name="Valentin K."/>
            <person name="Verret F."/>
            <person name="Berges J.A."/>
            <person name="Brownlee C."/>
            <person name="Cadoret J.P."/>
            <person name="Chiovitti A."/>
            <person name="Choi C.J."/>
            <person name="Coesel S."/>
            <person name="De Martino A."/>
            <person name="Detter J.C."/>
            <person name="Durkin C."/>
            <person name="Falciatore A."/>
            <person name="Fournet J."/>
            <person name="Haruta M."/>
            <person name="Huysman M.J."/>
            <person name="Jenkins B.D."/>
            <person name="Jiroutova K."/>
            <person name="Jorgensen R.E."/>
            <person name="Joubert Y."/>
            <person name="Kaplan A."/>
            <person name="Kroger N."/>
            <person name="Kroth P.G."/>
            <person name="La Roche J."/>
            <person name="Lindquist E."/>
            <person name="Lommer M."/>
            <person name="Martin-Jezequel V."/>
            <person name="Lopez P.J."/>
            <person name="Lucas S."/>
            <person name="Mangogna M."/>
            <person name="McGinnis K."/>
            <person name="Medlin L.K."/>
            <person name="Montsant A."/>
            <person name="Oudot-Le Secq M.P."/>
            <person name="Napoli C."/>
            <person name="Obornik M."/>
            <person name="Parker M.S."/>
            <person name="Petit J.L."/>
            <person name="Porcel B.M."/>
            <person name="Poulsen N."/>
            <person name="Robison M."/>
            <person name="Rychlewski L."/>
            <person name="Rynearson T.A."/>
            <person name="Schmutz J."/>
            <person name="Shapiro H."/>
            <person name="Siaut M."/>
            <person name="Stanley M."/>
            <person name="Sussman M.R."/>
            <person name="Taylor A.R."/>
            <person name="Vardi A."/>
            <person name="von Dassow P."/>
            <person name="Vyverman W."/>
            <person name="Willis A."/>
            <person name="Wyrwicz L.S."/>
            <person name="Rokhsar D.S."/>
            <person name="Weissenbach J."/>
            <person name="Armbrust E.V."/>
            <person name="Green B.R."/>
            <person name="Van de Peer Y."/>
            <person name="Grigoriev I.V."/>
        </authorList>
    </citation>
    <scope>NUCLEOTIDE SEQUENCE [LARGE SCALE GENOMIC DNA]</scope>
    <source>
        <strain evidence="10 11">CCMP1335</strain>
    </source>
</reference>
<dbReference type="Pfam" id="PF00753">
    <property type="entry name" value="Lactamase_B"/>
    <property type="match status" value="1"/>
</dbReference>
<dbReference type="PANTHER" id="PTHR46018">
    <property type="entry name" value="ZINC PHOSPHODIESTERASE ELAC PROTEIN 1"/>
    <property type="match status" value="1"/>
</dbReference>
<dbReference type="HAMAP" id="MF_01818">
    <property type="entry name" value="RNase_Z_BN"/>
    <property type="match status" value="1"/>
</dbReference>
<dbReference type="Proteomes" id="UP000001449">
    <property type="component" value="Chromosome 1"/>
</dbReference>
<dbReference type="InterPro" id="IPR013471">
    <property type="entry name" value="RNase_Z/BN"/>
</dbReference>
<proteinExistence type="inferred from homology"/>
<dbReference type="PaxDb" id="35128-Thaps261145"/>
<organism evidence="10 11">
    <name type="scientific">Thalassiosira pseudonana</name>
    <name type="common">Marine diatom</name>
    <name type="synonym">Cyclotella nana</name>
    <dbReference type="NCBI Taxonomy" id="35128"/>
    <lineage>
        <taxon>Eukaryota</taxon>
        <taxon>Sar</taxon>
        <taxon>Stramenopiles</taxon>
        <taxon>Ochrophyta</taxon>
        <taxon>Bacillariophyta</taxon>
        <taxon>Coscinodiscophyceae</taxon>
        <taxon>Thalassiosirophycidae</taxon>
        <taxon>Thalassiosirales</taxon>
        <taxon>Thalassiosiraceae</taxon>
        <taxon>Thalassiosira</taxon>
    </lineage>
</organism>
<evidence type="ECO:0000256" key="2">
    <source>
        <dbReference type="ARBA" id="ARBA00011738"/>
    </source>
</evidence>
<evidence type="ECO:0000259" key="9">
    <source>
        <dbReference type="Pfam" id="PF00753"/>
    </source>
</evidence>
<dbReference type="OMA" id="EEWNDVF"/>
<keyword evidence="4" id="KW-0540">Nuclease</keyword>
<dbReference type="InParanoid" id="B8BSA9"/>
<dbReference type="GeneID" id="7452543"/>
<gene>
    <name evidence="10" type="ORF">THAPSDRAFT_261145</name>
</gene>
<name>B8BSA9_THAPS</name>
<dbReference type="SUPFAM" id="SSF56281">
    <property type="entry name" value="Metallo-hydrolase/oxidoreductase"/>
    <property type="match status" value="1"/>
</dbReference>
<evidence type="ECO:0000256" key="7">
    <source>
        <dbReference type="ARBA" id="ARBA00022801"/>
    </source>
</evidence>
<keyword evidence="3" id="KW-0819">tRNA processing</keyword>
<comment type="cofactor">
    <cofactor evidence="1">
        <name>Zn(2+)</name>
        <dbReference type="ChEBI" id="CHEBI:29105"/>
    </cofactor>
</comment>
<protein>
    <recommendedName>
        <fullName evidence="9">Metallo-beta-lactamase domain-containing protein</fullName>
    </recommendedName>
</protein>
<comment type="subunit">
    <text evidence="2">Homodimer.</text>
</comment>
<evidence type="ECO:0000256" key="5">
    <source>
        <dbReference type="ARBA" id="ARBA00022723"/>
    </source>
</evidence>